<keyword evidence="2" id="KW-1185">Reference proteome</keyword>
<dbReference type="Gene3D" id="1.10.600.10">
    <property type="entry name" value="Farnesyl Diphosphate Synthase"/>
    <property type="match status" value="1"/>
</dbReference>
<reference evidence="1 2" key="1">
    <citation type="journal article" date="2018" name="Gigascience">
        <title>Genomes of trombidid mites reveal novel predicted allergens and laterally-transferred genes associated with secondary metabolism.</title>
        <authorList>
            <person name="Dong X."/>
            <person name="Chaisiri K."/>
            <person name="Xia D."/>
            <person name="Armstrong S.D."/>
            <person name="Fang Y."/>
            <person name="Donnelly M.J."/>
            <person name="Kadowaki T."/>
            <person name="McGarry J.W."/>
            <person name="Darby A.C."/>
            <person name="Makepeace B.L."/>
        </authorList>
    </citation>
    <scope>NUCLEOTIDE SEQUENCE [LARGE SCALE GENOMIC DNA]</scope>
    <source>
        <strain evidence="1">UoL-WK</strain>
    </source>
</reference>
<proteinExistence type="predicted"/>
<organism evidence="1 2">
    <name type="scientific">Dinothrombium tinctorium</name>
    <dbReference type="NCBI Taxonomy" id="1965070"/>
    <lineage>
        <taxon>Eukaryota</taxon>
        <taxon>Metazoa</taxon>
        <taxon>Ecdysozoa</taxon>
        <taxon>Arthropoda</taxon>
        <taxon>Chelicerata</taxon>
        <taxon>Arachnida</taxon>
        <taxon>Acari</taxon>
        <taxon>Acariformes</taxon>
        <taxon>Trombidiformes</taxon>
        <taxon>Prostigmata</taxon>
        <taxon>Anystina</taxon>
        <taxon>Parasitengona</taxon>
        <taxon>Trombidioidea</taxon>
        <taxon>Trombidiidae</taxon>
        <taxon>Dinothrombium</taxon>
    </lineage>
</organism>
<dbReference type="OrthoDB" id="10257492at2759"/>
<dbReference type="STRING" id="1965070.A0A3S5WGY0"/>
<comment type="caution">
    <text evidence="1">The sequence shown here is derived from an EMBL/GenBank/DDBJ whole genome shotgun (WGS) entry which is preliminary data.</text>
</comment>
<evidence type="ECO:0000313" key="2">
    <source>
        <dbReference type="Proteomes" id="UP000285301"/>
    </source>
</evidence>
<protein>
    <submittedName>
        <fullName evidence="1">Farnesyl pyrophosphate synthase-like protein</fullName>
    </submittedName>
</protein>
<dbReference type="EMBL" id="NCKU01003044">
    <property type="protein sequence ID" value="RWS08295.1"/>
    <property type="molecule type" value="Genomic_DNA"/>
</dbReference>
<sequence>MYYNILDLLLVAYQSTEYAQCLDCLTMREGSRQDFLLFASSRYEAIKNWKASFYSLNLPVRVVMYLAQISDEKSRDDYS</sequence>
<dbReference type="InterPro" id="IPR008949">
    <property type="entry name" value="Isoprenoid_synthase_dom_sf"/>
</dbReference>
<gene>
    <name evidence="1" type="ORF">B4U79_00718</name>
</gene>
<name>A0A3S5WGY0_9ACAR</name>
<accession>A0A3S5WGY0</accession>
<evidence type="ECO:0000313" key="1">
    <source>
        <dbReference type="EMBL" id="RWS08295.1"/>
    </source>
</evidence>
<dbReference type="AlphaFoldDB" id="A0A3S5WGY0"/>
<dbReference type="Proteomes" id="UP000285301">
    <property type="component" value="Unassembled WGS sequence"/>
</dbReference>